<evidence type="ECO:0000256" key="1">
    <source>
        <dbReference type="SAM" id="SignalP"/>
    </source>
</evidence>
<evidence type="ECO:0008006" key="4">
    <source>
        <dbReference type="Google" id="ProtNLM"/>
    </source>
</evidence>
<name>A0A4Q0T7Z2_9BACT</name>
<protein>
    <recommendedName>
        <fullName evidence="4">DUF2946 domain-containing protein</fullName>
    </recommendedName>
</protein>
<organism evidence="2 3">
    <name type="scientific">Granulicella sibirica</name>
    <dbReference type="NCBI Taxonomy" id="2479048"/>
    <lineage>
        <taxon>Bacteria</taxon>
        <taxon>Pseudomonadati</taxon>
        <taxon>Acidobacteriota</taxon>
        <taxon>Terriglobia</taxon>
        <taxon>Terriglobales</taxon>
        <taxon>Acidobacteriaceae</taxon>
        <taxon>Granulicella</taxon>
    </lineage>
</organism>
<reference evidence="2 3" key="1">
    <citation type="submission" date="2018-11" db="EMBL/GenBank/DDBJ databases">
        <authorList>
            <person name="Mardanov A.V."/>
            <person name="Ravin N.V."/>
            <person name="Dedysh S.N."/>
        </authorList>
    </citation>
    <scope>NUCLEOTIDE SEQUENCE [LARGE SCALE GENOMIC DNA]</scope>
    <source>
        <strain evidence="2 3">AF10</strain>
    </source>
</reference>
<feature type="chain" id="PRO_5020495404" description="DUF2946 domain-containing protein" evidence="1">
    <location>
        <begin position="23"/>
        <end position="125"/>
    </location>
</feature>
<reference evidence="3" key="2">
    <citation type="submission" date="2019-02" db="EMBL/GenBank/DDBJ databases">
        <title>Granulicella sibirica sp. nov., a psychrotolerant acidobacterium isolated from an organic soil layer in forested tundra, West Siberia.</title>
        <authorList>
            <person name="Oshkin I.Y."/>
            <person name="Kulichevskaya I.S."/>
            <person name="Rijpstra W.I.C."/>
            <person name="Sinninghe Damste J.S."/>
            <person name="Rakitin A.L."/>
            <person name="Ravin N.V."/>
            <person name="Dedysh S.N."/>
        </authorList>
    </citation>
    <scope>NUCLEOTIDE SEQUENCE [LARGE SCALE GENOMIC DNA]</scope>
    <source>
        <strain evidence="3">AF10</strain>
    </source>
</reference>
<dbReference type="EMBL" id="RDSM01000001">
    <property type="protein sequence ID" value="RXH58840.1"/>
    <property type="molecule type" value="Genomic_DNA"/>
</dbReference>
<accession>A0A4Q0T7Z2</accession>
<dbReference type="InterPro" id="IPR021333">
    <property type="entry name" value="DUF2946"/>
</dbReference>
<dbReference type="AlphaFoldDB" id="A0A4Q0T7Z2"/>
<gene>
    <name evidence="2" type="ORF">GRAN_2150</name>
</gene>
<comment type="caution">
    <text evidence="2">The sequence shown here is derived from an EMBL/GenBank/DDBJ whole genome shotgun (WGS) entry which is preliminary data.</text>
</comment>
<proteinExistence type="predicted"/>
<keyword evidence="3" id="KW-1185">Reference proteome</keyword>
<sequence>MWLRWMAVFCMALIGVASTAQVCHSHDEDARITVALSAQTQSVSAQASVQTGLPDNGDQHSAPDSAVRCPLCVAMHAALPVLTSLPQVALMRVARPVAPVDSMERTFSWRFEMASRPPPATALAA</sequence>
<evidence type="ECO:0000313" key="2">
    <source>
        <dbReference type="EMBL" id="RXH58840.1"/>
    </source>
</evidence>
<dbReference type="Pfam" id="PF11162">
    <property type="entry name" value="DUF2946"/>
    <property type="match status" value="1"/>
</dbReference>
<evidence type="ECO:0000313" key="3">
    <source>
        <dbReference type="Proteomes" id="UP000289437"/>
    </source>
</evidence>
<feature type="signal peptide" evidence="1">
    <location>
        <begin position="1"/>
        <end position="22"/>
    </location>
</feature>
<keyword evidence="1" id="KW-0732">Signal</keyword>
<dbReference type="Proteomes" id="UP000289437">
    <property type="component" value="Unassembled WGS sequence"/>
</dbReference>